<sequence>MIRFAAIDTVHELQWLWLGDTKRCKHPAHKTDNERKANVSQRKIASVMQISNTRALAVSSNA</sequence>
<accession>A0A369USG0</accession>
<dbReference type="Proteomes" id="UP000253782">
    <property type="component" value="Unassembled WGS sequence"/>
</dbReference>
<keyword evidence="2" id="KW-1185">Reference proteome</keyword>
<evidence type="ECO:0000313" key="2">
    <source>
        <dbReference type="Proteomes" id="UP000253782"/>
    </source>
</evidence>
<comment type="caution">
    <text evidence="1">The sequence shown here is derived from an EMBL/GenBank/DDBJ whole genome shotgun (WGS) entry which is preliminary data.</text>
</comment>
<dbReference type="EMBL" id="QQAH01000001">
    <property type="protein sequence ID" value="RDD83253.1"/>
    <property type="molecule type" value="Genomic_DNA"/>
</dbReference>
<protein>
    <submittedName>
        <fullName evidence="1">Uncharacterized protein</fullName>
    </submittedName>
</protein>
<evidence type="ECO:0000313" key="1">
    <source>
        <dbReference type="EMBL" id="RDD83253.1"/>
    </source>
</evidence>
<organism evidence="1 2">
    <name type="scientific">Dyella tabacisoli</name>
    <dbReference type="NCBI Taxonomy" id="2282381"/>
    <lineage>
        <taxon>Bacteria</taxon>
        <taxon>Pseudomonadati</taxon>
        <taxon>Pseudomonadota</taxon>
        <taxon>Gammaproteobacteria</taxon>
        <taxon>Lysobacterales</taxon>
        <taxon>Rhodanobacteraceae</taxon>
        <taxon>Dyella</taxon>
    </lineage>
</organism>
<dbReference type="AlphaFoldDB" id="A0A369USG0"/>
<reference evidence="1 2" key="1">
    <citation type="submission" date="2018-07" db="EMBL/GenBank/DDBJ databases">
        <title>Dyella tabacisoli L4-6T, whole genome shotgun sequence.</title>
        <authorList>
            <person name="Zhou X.-K."/>
            <person name="Li W.-J."/>
            <person name="Duan Y.-Q."/>
        </authorList>
    </citation>
    <scope>NUCLEOTIDE SEQUENCE [LARGE SCALE GENOMIC DNA]</scope>
    <source>
        <strain evidence="1 2">L4-6</strain>
    </source>
</reference>
<proteinExistence type="predicted"/>
<name>A0A369USG0_9GAMM</name>
<gene>
    <name evidence="1" type="ORF">DVJ77_01225</name>
</gene>